<reference evidence="6 7" key="1">
    <citation type="submission" date="2024-09" db="EMBL/GenBank/DDBJ databases">
        <title>Taxonomic and Genotyping Characterization of Leptospira Strains isolated from Multiple Sources in Colombia highlights the importance of intermediate species.</title>
        <authorList>
            <person name="Torres Higuera L."/>
            <person name="Rojas Tapias D."/>
            <person name="Jimenez Velasquez S."/>
            <person name="Renjifo Ibanez C."/>
        </authorList>
    </citation>
    <scope>NUCLEOTIDE SEQUENCE [LARGE SCALE GENOMIC DNA]</scope>
    <source>
        <strain evidence="6 7">Lep080</strain>
    </source>
</reference>
<dbReference type="Pfam" id="PF00015">
    <property type="entry name" value="MCPsignal"/>
    <property type="match status" value="1"/>
</dbReference>
<dbReference type="PANTHER" id="PTHR32089:SF112">
    <property type="entry name" value="LYSOZYME-LIKE PROTEIN-RELATED"/>
    <property type="match status" value="1"/>
</dbReference>
<keyword evidence="7" id="KW-1185">Reference proteome</keyword>
<dbReference type="Gene3D" id="1.10.287.950">
    <property type="entry name" value="Methyl-accepting chemotaxis protein"/>
    <property type="match status" value="1"/>
</dbReference>
<evidence type="ECO:0000313" key="7">
    <source>
        <dbReference type="Proteomes" id="UP001580391"/>
    </source>
</evidence>
<dbReference type="PANTHER" id="PTHR32089">
    <property type="entry name" value="METHYL-ACCEPTING CHEMOTAXIS PROTEIN MCPB"/>
    <property type="match status" value="1"/>
</dbReference>
<accession>A0ABV5BL74</accession>
<feature type="domain" description="Methyl-accepting transducer" evidence="5">
    <location>
        <begin position="239"/>
        <end position="475"/>
    </location>
</feature>
<feature type="transmembrane region" description="Helical" evidence="4">
    <location>
        <begin position="119"/>
        <end position="139"/>
    </location>
</feature>
<dbReference type="RefSeq" id="WP_135701346.1">
    <property type="nucleotide sequence ID" value="NZ_JBHILI010000022.1"/>
</dbReference>
<evidence type="ECO:0000256" key="2">
    <source>
        <dbReference type="ARBA" id="ARBA00029447"/>
    </source>
</evidence>
<feature type="transmembrane region" description="Helical" evidence="4">
    <location>
        <begin position="48"/>
        <end position="67"/>
    </location>
</feature>
<dbReference type="InterPro" id="IPR004090">
    <property type="entry name" value="Chemotax_Me-accpt_rcpt"/>
</dbReference>
<name>A0ABV5BL74_9LEPT</name>
<feature type="transmembrane region" description="Helical" evidence="4">
    <location>
        <begin position="159"/>
        <end position="180"/>
    </location>
</feature>
<feature type="transmembrane region" description="Helical" evidence="4">
    <location>
        <begin position="72"/>
        <end position="90"/>
    </location>
</feature>
<feature type="transmembrane region" description="Helical" evidence="4">
    <location>
        <begin position="24"/>
        <end position="42"/>
    </location>
</feature>
<dbReference type="InterPro" id="IPR004089">
    <property type="entry name" value="MCPsignal_dom"/>
</dbReference>
<dbReference type="Proteomes" id="UP001580391">
    <property type="component" value="Unassembled WGS sequence"/>
</dbReference>
<keyword evidence="4" id="KW-1133">Transmembrane helix</keyword>
<dbReference type="PROSITE" id="PS50111">
    <property type="entry name" value="CHEMOTAXIS_TRANSDUC_2"/>
    <property type="match status" value="1"/>
</dbReference>
<organism evidence="6 7">
    <name type="scientific">Leptospira wolffii</name>
    <dbReference type="NCBI Taxonomy" id="409998"/>
    <lineage>
        <taxon>Bacteria</taxon>
        <taxon>Pseudomonadati</taxon>
        <taxon>Spirochaetota</taxon>
        <taxon>Spirochaetia</taxon>
        <taxon>Leptospirales</taxon>
        <taxon>Leptospiraceae</taxon>
        <taxon>Leptospira</taxon>
    </lineage>
</organism>
<sequence length="511" mass="57025">MTPPQIQKSAEDLFEIETKKVDRFFYLLLLAHVPAAFLFSLQYGTWKFVMGSSIAISISATFGFLFFRGRYFLRLLNSVLIMIWSAVFIQSQYGRIEMHFHIFGALAFLLYYRDWKTILPGALFIAVHHGLFSACQAFEIRVAETPLIAFNYGTGIDIVILHAGFVIFETAILIHFAITFKREFLNQARSLLLMDELRKRNSSIQEEIHTQSVSVYEIMESLVKNSNSVAEKAADQADRLTEITQSMGQISNAIQEVANSTEAQLTATNELGSSFQNLEESFNKMEEGLVSTKKLFETAWTHARESEESLKAIEKSIDRIGVSSSATTSKLGAINDIADKVNLLALNASIEAARAGEHGKGFAVVAEEISKLAEQTGRAIKEISRLTREGKDEMERNTEIVQSGTKTISFILSDVDLVKESLDSFFALLAGQMEARRTVGSALRKVDRIAEIVHQATEEEKKGLDEIKSFLDGIQNANSFVSDQALETAAQARKCEELSSSLQRKAEEFAM</sequence>
<comment type="similarity">
    <text evidence="2">Belongs to the methyl-accepting chemotaxis (MCP) protein family.</text>
</comment>
<comment type="caution">
    <text evidence="6">The sequence shown here is derived from an EMBL/GenBank/DDBJ whole genome shotgun (WGS) entry which is preliminary data.</text>
</comment>
<evidence type="ECO:0000256" key="1">
    <source>
        <dbReference type="ARBA" id="ARBA00023224"/>
    </source>
</evidence>
<keyword evidence="4" id="KW-0472">Membrane</keyword>
<evidence type="ECO:0000256" key="3">
    <source>
        <dbReference type="PROSITE-ProRule" id="PRU00284"/>
    </source>
</evidence>
<dbReference type="EMBL" id="JBHILJ010000002">
    <property type="protein sequence ID" value="MFB5735837.1"/>
    <property type="molecule type" value="Genomic_DNA"/>
</dbReference>
<dbReference type="PRINTS" id="PR00260">
    <property type="entry name" value="CHEMTRNSDUCR"/>
</dbReference>
<keyword evidence="1 3" id="KW-0807">Transducer</keyword>
<evidence type="ECO:0000313" key="6">
    <source>
        <dbReference type="EMBL" id="MFB5735837.1"/>
    </source>
</evidence>
<keyword evidence="4" id="KW-0812">Transmembrane</keyword>
<dbReference type="SMART" id="SM00283">
    <property type="entry name" value="MA"/>
    <property type="match status" value="1"/>
</dbReference>
<gene>
    <name evidence="6" type="ORF">ACE5IX_04920</name>
</gene>
<dbReference type="SUPFAM" id="SSF58104">
    <property type="entry name" value="Methyl-accepting chemotaxis protein (MCP) signaling domain"/>
    <property type="match status" value="2"/>
</dbReference>
<proteinExistence type="inferred from homology"/>
<evidence type="ECO:0000256" key="4">
    <source>
        <dbReference type="SAM" id="Phobius"/>
    </source>
</evidence>
<protein>
    <submittedName>
        <fullName evidence="6">Methyl-accepting chemotaxis protein</fullName>
    </submittedName>
</protein>
<evidence type="ECO:0000259" key="5">
    <source>
        <dbReference type="PROSITE" id="PS50111"/>
    </source>
</evidence>